<keyword evidence="1" id="KW-0472">Membrane</keyword>
<feature type="transmembrane region" description="Helical" evidence="1">
    <location>
        <begin position="58"/>
        <end position="76"/>
    </location>
</feature>
<proteinExistence type="predicted"/>
<keyword evidence="1" id="KW-0812">Transmembrane</keyword>
<evidence type="ECO:0000313" key="3">
    <source>
        <dbReference type="WBParaSite" id="ACRNAN_scaffold383.g13971.t1"/>
    </source>
</evidence>
<evidence type="ECO:0000256" key="1">
    <source>
        <dbReference type="SAM" id="Phobius"/>
    </source>
</evidence>
<feature type="transmembrane region" description="Helical" evidence="1">
    <location>
        <begin position="220"/>
        <end position="239"/>
    </location>
</feature>
<reference evidence="3" key="1">
    <citation type="submission" date="2022-11" db="UniProtKB">
        <authorList>
            <consortium name="WormBaseParasite"/>
        </authorList>
    </citation>
    <scope>IDENTIFICATION</scope>
</reference>
<dbReference type="AlphaFoldDB" id="A0A914DTA1"/>
<protein>
    <submittedName>
        <fullName evidence="3">Gustatory receptor</fullName>
    </submittedName>
</protein>
<feature type="transmembrane region" description="Helical" evidence="1">
    <location>
        <begin position="184"/>
        <end position="208"/>
    </location>
</feature>
<accession>A0A914DTA1</accession>
<sequence length="326" mass="36829">MTLDWCYATCLNNLALTAAIACLILLGIKYRKFIPNFLDLLLIATRNKIPILEKRRRITMSIALMIYMASSIVYCIENTSRYNDFKVNGTIRDTARFRNSMFGMQWLFPIDIAIIIWGALVTSVAISITSCMNLGICTAYKEFNEEIKLLIQKGEIKNMVRLEDIESQIIDFIKAHRYLSETSGFVSGLAMLTFSVGILINISAQIGLRTLPKNSSAIDIVMLSLWVVVSISFLVYSMLRPAEFFNCLHETKEMFYLEKSLWINVDSSIRDMAFSITDRLEKLIASSNTIGTSRSAFFILNLLLLIIPFVADVLSVFINGKPIGNS</sequence>
<keyword evidence="1" id="KW-1133">Transmembrane helix</keyword>
<keyword evidence="2" id="KW-1185">Reference proteome</keyword>
<feature type="transmembrane region" description="Helical" evidence="1">
    <location>
        <begin position="6"/>
        <end position="28"/>
    </location>
</feature>
<name>A0A914DTA1_9BILA</name>
<feature type="transmembrane region" description="Helical" evidence="1">
    <location>
        <begin position="106"/>
        <end position="126"/>
    </location>
</feature>
<evidence type="ECO:0000313" key="2">
    <source>
        <dbReference type="Proteomes" id="UP000887540"/>
    </source>
</evidence>
<dbReference type="Proteomes" id="UP000887540">
    <property type="component" value="Unplaced"/>
</dbReference>
<feature type="transmembrane region" description="Helical" evidence="1">
    <location>
        <begin position="296"/>
        <end position="318"/>
    </location>
</feature>
<dbReference type="WBParaSite" id="ACRNAN_scaffold383.g13971.t1">
    <property type="protein sequence ID" value="ACRNAN_scaffold383.g13971.t1"/>
    <property type="gene ID" value="ACRNAN_scaffold383.g13971"/>
</dbReference>
<organism evidence="2 3">
    <name type="scientific">Acrobeloides nanus</name>
    <dbReference type="NCBI Taxonomy" id="290746"/>
    <lineage>
        <taxon>Eukaryota</taxon>
        <taxon>Metazoa</taxon>
        <taxon>Ecdysozoa</taxon>
        <taxon>Nematoda</taxon>
        <taxon>Chromadorea</taxon>
        <taxon>Rhabditida</taxon>
        <taxon>Tylenchina</taxon>
        <taxon>Cephalobomorpha</taxon>
        <taxon>Cephaloboidea</taxon>
        <taxon>Cephalobidae</taxon>
        <taxon>Acrobeloides</taxon>
    </lineage>
</organism>